<feature type="signal peptide" evidence="1">
    <location>
        <begin position="1"/>
        <end position="25"/>
    </location>
</feature>
<proteinExistence type="predicted"/>
<protein>
    <recommendedName>
        <fullName evidence="4">WG repeat-containing protein</fullName>
    </recommendedName>
</protein>
<gene>
    <name evidence="2" type="ORF">SAMEA44541418_02277</name>
</gene>
<dbReference type="Pfam" id="PF14903">
    <property type="entry name" value="WG_beta_rep"/>
    <property type="match status" value="1"/>
</dbReference>
<dbReference type="AlphaFoldDB" id="A0AAX2H0T2"/>
<dbReference type="InterPro" id="IPR032774">
    <property type="entry name" value="WG_beta_rep"/>
</dbReference>
<accession>A0AAX2H0T2</accession>
<organism evidence="2 3">
    <name type="scientific">Capnocytophaga haemolytica</name>
    <dbReference type="NCBI Taxonomy" id="45243"/>
    <lineage>
        <taxon>Bacteria</taxon>
        <taxon>Pseudomonadati</taxon>
        <taxon>Bacteroidota</taxon>
        <taxon>Flavobacteriia</taxon>
        <taxon>Flavobacteriales</taxon>
        <taxon>Flavobacteriaceae</taxon>
        <taxon>Capnocytophaga</taxon>
    </lineage>
</organism>
<evidence type="ECO:0000313" key="3">
    <source>
        <dbReference type="Proteomes" id="UP000215539"/>
    </source>
</evidence>
<dbReference type="RefSeq" id="WP_082752989.1">
    <property type="nucleotide sequence ID" value="NZ_CP014227.1"/>
</dbReference>
<sequence length="296" mass="34182">MKTRRLLLLFLAGLLLWSCKTPQFAKDPDWSAFNGVYTTYANDEKQALGMPFWVLDKEYKGGLYPPAEFALTLKGDSLYVTYKEPSDTGIREHTIFLKGKKKKNYWQYTYHWSLVPLLPIFLYYDVDKVRIGLDEEGNLLVKPFVYTTTFFLIAQMQSAYEPTFVHPKMDKLRATLPYPYVEGNRYGVKKGDEVLLSPMYHYISVFSDGVALVENNKLWGAVSEVGQEVIPIMYNELFYVGEDGVFLAKKGGYFGLLDKAGDELKPFVYDEVRRQHKGKYVLKRGGEKEHYKIGEE</sequence>
<keyword evidence="1" id="KW-0732">Signal</keyword>
<evidence type="ECO:0008006" key="4">
    <source>
        <dbReference type="Google" id="ProtNLM"/>
    </source>
</evidence>
<feature type="chain" id="PRO_5043432754" description="WG repeat-containing protein" evidence="1">
    <location>
        <begin position="26"/>
        <end position="296"/>
    </location>
</feature>
<dbReference type="Proteomes" id="UP000215539">
    <property type="component" value="Chromosome 1"/>
</dbReference>
<reference evidence="2 3" key="1">
    <citation type="submission" date="2017-06" db="EMBL/GenBank/DDBJ databases">
        <authorList>
            <consortium name="Pathogen Informatics"/>
        </authorList>
    </citation>
    <scope>NUCLEOTIDE SEQUENCE [LARGE SCALE GENOMIC DNA]</scope>
    <source>
        <strain evidence="2 3">NCTC12947</strain>
    </source>
</reference>
<evidence type="ECO:0000256" key="1">
    <source>
        <dbReference type="SAM" id="SignalP"/>
    </source>
</evidence>
<dbReference type="EMBL" id="LT906449">
    <property type="protein sequence ID" value="SNV16273.1"/>
    <property type="molecule type" value="Genomic_DNA"/>
</dbReference>
<name>A0AAX2H0T2_9FLAO</name>
<evidence type="ECO:0000313" key="2">
    <source>
        <dbReference type="EMBL" id="SNV16273.1"/>
    </source>
</evidence>